<evidence type="ECO:0000256" key="1">
    <source>
        <dbReference type="SAM" id="MobiDB-lite"/>
    </source>
</evidence>
<evidence type="ECO:0000313" key="4">
    <source>
        <dbReference type="Proteomes" id="UP001596074"/>
    </source>
</evidence>
<dbReference type="RefSeq" id="WP_378280395.1">
    <property type="nucleotide sequence ID" value="NZ_JBHSON010000004.1"/>
</dbReference>
<comment type="caution">
    <text evidence="3">The sequence shown here is derived from an EMBL/GenBank/DDBJ whole genome shotgun (WGS) entry which is preliminary data.</text>
</comment>
<dbReference type="EMBL" id="JBHSON010000004">
    <property type="protein sequence ID" value="MFC5744867.1"/>
    <property type="molecule type" value="Genomic_DNA"/>
</dbReference>
<accession>A0ABW0ZRA3</accession>
<evidence type="ECO:0000313" key="3">
    <source>
        <dbReference type="EMBL" id="MFC5744867.1"/>
    </source>
</evidence>
<feature type="region of interest" description="Disordered" evidence="1">
    <location>
        <begin position="1"/>
        <end position="22"/>
    </location>
</feature>
<feature type="domain" description="DUF397" evidence="2">
    <location>
        <begin position="10"/>
        <end position="61"/>
    </location>
</feature>
<evidence type="ECO:0000259" key="2">
    <source>
        <dbReference type="Pfam" id="PF04149"/>
    </source>
</evidence>
<dbReference type="Pfam" id="PF04149">
    <property type="entry name" value="DUF397"/>
    <property type="match status" value="1"/>
</dbReference>
<keyword evidence="4" id="KW-1185">Reference proteome</keyword>
<name>A0ABW0ZRA3_9ACTN</name>
<sequence>MPHTQPSQPAWRTSSHSGQSGQCVEVADLGQRVGVRDSKNPAAGVLAVSREGFAALADRIRAGDL</sequence>
<dbReference type="Proteomes" id="UP001596074">
    <property type="component" value="Unassembled WGS sequence"/>
</dbReference>
<organism evidence="3 4">
    <name type="scientific">Actinomadura rugatobispora</name>
    <dbReference type="NCBI Taxonomy" id="1994"/>
    <lineage>
        <taxon>Bacteria</taxon>
        <taxon>Bacillati</taxon>
        <taxon>Actinomycetota</taxon>
        <taxon>Actinomycetes</taxon>
        <taxon>Streptosporangiales</taxon>
        <taxon>Thermomonosporaceae</taxon>
        <taxon>Actinomadura</taxon>
    </lineage>
</organism>
<gene>
    <name evidence="3" type="ORF">ACFPZN_04480</name>
</gene>
<reference evidence="4" key="1">
    <citation type="journal article" date="2019" name="Int. J. Syst. Evol. Microbiol.">
        <title>The Global Catalogue of Microorganisms (GCM) 10K type strain sequencing project: providing services to taxonomists for standard genome sequencing and annotation.</title>
        <authorList>
            <consortium name="The Broad Institute Genomics Platform"/>
            <consortium name="The Broad Institute Genome Sequencing Center for Infectious Disease"/>
            <person name="Wu L."/>
            <person name="Ma J."/>
        </authorList>
    </citation>
    <scope>NUCLEOTIDE SEQUENCE [LARGE SCALE GENOMIC DNA]</scope>
    <source>
        <strain evidence="4">KCTC 42087</strain>
    </source>
</reference>
<dbReference type="InterPro" id="IPR007278">
    <property type="entry name" value="DUF397"/>
</dbReference>
<proteinExistence type="predicted"/>
<protein>
    <submittedName>
        <fullName evidence="3">DUF397 domain-containing protein</fullName>
    </submittedName>
</protein>